<keyword evidence="7 8" id="KW-0472">Membrane</keyword>
<name>A0A518E512_9BACT</name>
<feature type="transmembrane region" description="Helical" evidence="8">
    <location>
        <begin position="338"/>
        <end position="358"/>
    </location>
</feature>
<protein>
    <recommendedName>
        <fullName evidence="9">Glycosyltransferase RgtA/B/C/D-like domain-containing protein</fullName>
    </recommendedName>
</protein>
<evidence type="ECO:0000256" key="1">
    <source>
        <dbReference type="ARBA" id="ARBA00004651"/>
    </source>
</evidence>
<comment type="subcellular location">
    <subcellularLocation>
        <location evidence="1">Cell membrane</location>
        <topology evidence="1">Multi-pass membrane protein</topology>
    </subcellularLocation>
</comment>
<dbReference type="Pfam" id="PF13231">
    <property type="entry name" value="PMT_2"/>
    <property type="match status" value="1"/>
</dbReference>
<dbReference type="PANTHER" id="PTHR33908">
    <property type="entry name" value="MANNOSYLTRANSFERASE YKCB-RELATED"/>
    <property type="match status" value="1"/>
</dbReference>
<evidence type="ECO:0000256" key="8">
    <source>
        <dbReference type="SAM" id="Phobius"/>
    </source>
</evidence>
<dbReference type="InterPro" id="IPR038731">
    <property type="entry name" value="RgtA/B/C-like"/>
</dbReference>
<evidence type="ECO:0000256" key="7">
    <source>
        <dbReference type="ARBA" id="ARBA00023136"/>
    </source>
</evidence>
<evidence type="ECO:0000256" key="6">
    <source>
        <dbReference type="ARBA" id="ARBA00022989"/>
    </source>
</evidence>
<feature type="transmembrane region" description="Helical" evidence="8">
    <location>
        <begin position="157"/>
        <end position="180"/>
    </location>
</feature>
<evidence type="ECO:0000256" key="4">
    <source>
        <dbReference type="ARBA" id="ARBA00022679"/>
    </source>
</evidence>
<dbReference type="GO" id="GO:0016763">
    <property type="term" value="F:pentosyltransferase activity"/>
    <property type="evidence" value="ECO:0007669"/>
    <property type="project" value="TreeGrafter"/>
</dbReference>
<feature type="domain" description="Glycosyltransferase RgtA/B/C/D-like" evidence="9">
    <location>
        <begin position="72"/>
        <end position="223"/>
    </location>
</feature>
<evidence type="ECO:0000256" key="5">
    <source>
        <dbReference type="ARBA" id="ARBA00022692"/>
    </source>
</evidence>
<dbReference type="GO" id="GO:0009103">
    <property type="term" value="P:lipopolysaccharide biosynthetic process"/>
    <property type="evidence" value="ECO:0007669"/>
    <property type="project" value="UniProtKB-ARBA"/>
</dbReference>
<feature type="transmembrane region" description="Helical" evidence="8">
    <location>
        <begin position="78"/>
        <end position="99"/>
    </location>
</feature>
<organism evidence="10 11">
    <name type="scientific">Lignipirellula cremea</name>
    <dbReference type="NCBI Taxonomy" id="2528010"/>
    <lineage>
        <taxon>Bacteria</taxon>
        <taxon>Pseudomonadati</taxon>
        <taxon>Planctomycetota</taxon>
        <taxon>Planctomycetia</taxon>
        <taxon>Pirellulales</taxon>
        <taxon>Pirellulaceae</taxon>
        <taxon>Lignipirellula</taxon>
    </lineage>
</organism>
<keyword evidence="3" id="KW-0328">Glycosyltransferase</keyword>
<evidence type="ECO:0000313" key="10">
    <source>
        <dbReference type="EMBL" id="QDU99176.1"/>
    </source>
</evidence>
<keyword evidence="4" id="KW-0808">Transferase</keyword>
<dbReference type="EMBL" id="CP036433">
    <property type="protein sequence ID" value="QDU99176.1"/>
    <property type="molecule type" value="Genomic_DNA"/>
</dbReference>
<feature type="transmembrane region" description="Helical" evidence="8">
    <location>
        <begin position="200"/>
        <end position="223"/>
    </location>
</feature>
<keyword evidence="11" id="KW-1185">Reference proteome</keyword>
<gene>
    <name evidence="10" type="ORF">Pla8534_70890</name>
</gene>
<dbReference type="Proteomes" id="UP000317648">
    <property type="component" value="Chromosome"/>
</dbReference>
<evidence type="ECO:0000256" key="2">
    <source>
        <dbReference type="ARBA" id="ARBA00022475"/>
    </source>
</evidence>
<evidence type="ECO:0000259" key="9">
    <source>
        <dbReference type="Pfam" id="PF13231"/>
    </source>
</evidence>
<feature type="transmembrane region" description="Helical" evidence="8">
    <location>
        <begin position="370"/>
        <end position="388"/>
    </location>
</feature>
<evidence type="ECO:0000313" key="11">
    <source>
        <dbReference type="Proteomes" id="UP000317648"/>
    </source>
</evidence>
<keyword evidence="6 8" id="KW-1133">Transmembrane helix</keyword>
<dbReference type="GO" id="GO:0005886">
    <property type="term" value="C:plasma membrane"/>
    <property type="evidence" value="ECO:0007669"/>
    <property type="project" value="UniProtKB-SubCell"/>
</dbReference>
<dbReference type="KEGG" id="lcre:Pla8534_70890"/>
<keyword evidence="5 8" id="KW-0812">Transmembrane</keyword>
<reference evidence="10 11" key="1">
    <citation type="submission" date="2019-02" db="EMBL/GenBank/DDBJ databases">
        <title>Deep-cultivation of Planctomycetes and their phenomic and genomic characterization uncovers novel biology.</title>
        <authorList>
            <person name="Wiegand S."/>
            <person name="Jogler M."/>
            <person name="Boedeker C."/>
            <person name="Pinto D."/>
            <person name="Vollmers J."/>
            <person name="Rivas-Marin E."/>
            <person name="Kohn T."/>
            <person name="Peeters S.H."/>
            <person name="Heuer A."/>
            <person name="Rast P."/>
            <person name="Oberbeckmann S."/>
            <person name="Bunk B."/>
            <person name="Jeske O."/>
            <person name="Meyerdierks A."/>
            <person name="Storesund J.E."/>
            <person name="Kallscheuer N."/>
            <person name="Luecker S."/>
            <person name="Lage O.M."/>
            <person name="Pohl T."/>
            <person name="Merkel B.J."/>
            <person name="Hornburger P."/>
            <person name="Mueller R.-W."/>
            <person name="Bruemmer F."/>
            <person name="Labrenz M."/>
            <person name="Spormann A.M."/>
            <person name="Op den Camp H."/>
            <person name="Overmann J."/>
            <person name="Amann R."/>
            <person name="Jetten M.S.M."/>
            <person name="Mascher T."/>
            <person name="Medema M.H."/>
            <person name="Devos D.P."/>
            <person name="Kaster A.-K."/>
            <person name="Ovreas L."/>
            <person name="Rohde M."/>
            <person name="Galperin M.Y."/>
            <person name="Jogler C."/>
        </authorList>
    </citation>
    <scope>NUCLEOTIDE SEQUENCE [LARGE SCALE GENOMIC DNA]</scope>
    <source>
        <strain evidence="10 11">Pla85_3_4</strain>
    </source>
</reference>
<proteinExistence type="predicted"/>
<accession>A0A518E512</accession>
<feature type="transmembrane region" description="Helical" evidence="8">
    <location>
        <begin position="130"/>
        <end position="150"/>
    </location>
</feature>
<sequence>MPLWELAVVLITALLLRGAVLYALWDRLADDPDLYQELAGNLVEHGQFARRIDGVLVPTAFRPPLYPLMLACLGGGESMLAVACLHLALGAATAAGVWLLARWAGLGRWSLLAAGLTICDPILLNQSSLVMTETLAVLLATAALVLLTAYERRPHTGTALLTGAVLGLACLCRPTFLPWLLLIPPMMWLVQGGRDGRSRFSWAACRGPLLLLVGAAVLLSPWAMRNAVLFGKPIVGTTHGGYTLWLSNNRAFYDYLEEHPPGALFDAERELPSLSAPDDPPPGPQRELVHDGRANAWARQAIFAEPDRFAWSCLVRVGRLWLPLPHATTPQESTARRLARYAVGGWYVLLYLAAGVGLLRWRADGRRAPWLWGLLLCFCLTAVHTLYFSNLRMRAPATAVLCLAAAAALSRRQPGASGVTRAHT</sequence>
<feature type="transmembrane region" description="Helical" evidence="8">
    <location>
        <begin position="106"/>
        <end position="124"/>
    </location>
</feature>
<evidence type="ECO:0000256" key="3">
    <source>
        <dbReference type="ARBA" id="ARBA00022676"/>
    </source>
</evidence>
<dbReference type="AlphaFoldDB" id="A0A518E512"/>
<dbReference type="PANTHER" id="PTHR33908:SF11">
    <property type="entry name" value="MEMBRANE PROTEIN"/>
    <property type="match status" value="1"/>
</dbReference>
<keyword evidence="2" id="KW-1003">Cell membrane</keyword>
<dbReference type="InterPro" id="IPR050297">
    <property type="entry name" value="LipidA_mod_glycosyltrf_83"/>
</dbReference>